<evidence type="ECO:0000256" key="1">
    <source>
        <dbReference type="SAM" id="MobiDB-lite"/>
    </source>
</evidence>
<comment type="caution">
    <text evidence="2">The sequence shown here is derived from an EMBL/GenBank/DDBJ whole genome shotgun (WGS) entry which is preliminary data.</text>
</comment>
<dbReference type="Proteomes" id="UP001159363">
    <property type="component" value="Chromosome 6"/>
</dbReference>
<protein>
    <submittedName>
        <fullName evidence="2">Uncharacterized protein</fullName>
    </submittedName>
</protein>
<keyword evidence="3" id="KW-1185">Reference proteome</keyword>
<organism evidence="2 3">
    <name type="scientific">Dryococelus australis</name>
    <dbReference type="NCBI Taxonomy" id="614101"/>
    <lineage>
        <taxon>Eukaryota</taxon>
        <taxon>Metazoa</taxon>
        <taxon>Ecdysozoa</taxon>
        <taxon>Arthropoda</taxon>
        <taxon>Hexapoda</taxon>
        <taxon>Insecta</taxon>
        <taxon>Pterygota</taxon>
        <taxon>Neoptera</taxon>
        <taxon>Polyneoptera</taxon>
        <taxon>Phasmatodea</taxon>
        <taxon>Verophasmatodea</taxon>
        <taxon>Anareolatae</taxon>
        <taxon>Phasmatidae</taxon>
        <taxon>Eurycanthinae</taxon>
        <taxon>Dryococelus</taxon>
    </lineage>
</organism>
<gene>
    <name evidence="2" type="ORF">PR048_018865</name>
</gene>
<sequence>MLVTCKDDARRDRPAHLTRRREGWLRSQQTSCGVVRLPVAEASRRARPCRVELLLPVRSCDFRSQRRRVEPGRAGSSCCKQTGRGSVENYTYVSVCVLVRRQQTSCEVVRLPVAEASRRARPCRVELLLPVRSCDFRSQRRRVEPGRAGSSCCKQTGRGSVENYTYVCVRACVLVWCRALYNLQRSHIEKEPAPKDISDIDPNRIICWKTFPVHEGKADNTAVIRVFGNVSMYSRGKRDIPEKPRQPAASSGTIPTFENTGATPAENRARDYKYRLKDSLDLDLPPWRSRLITMYYVERAGAPLVPVLDGACRAVLGGLAPGLQPSAVLRHDTSAGRQQPRELVVASERTSRLITMYYDERAGAPLVPVLDGACRAVLGGLAPGSQPSAVLRHDTSVG</sequence>
<name>A0ABQ9H280_9NEOP</name>
<feature type="compositionally biased region" description="Polar residues" evidence="1">
    <location>
        <begin position="248"/>
        <end position="262"/>
    </location>
</feature>
<dbReference type="EMBL" id="JARBHB010000007">
    <property type="protein sequence ID" value="KAJ8878288.1"/>
    <property type="molecule type" value="Genomic_DNA"/>
</dbReference>
<evidence type="ECO:0000313" key="3">
    <source>
        <dbReference type="Proteomes" id="UP001159363"/>
    </source>
</evidence>
<feature type="region of interest" description="Disordered" evidence="1">
    <location>
        <begin position="237"/>
        <end position="262"/>
    </location>
</feature>
<accession>A0ABQ9H280</accession>
<reference evidence="2 3" key="1">
    <citation type="submission" date="2023-02" db="EMBL/GenBank/DDBJ databases">
        <title>LHISI_Scaffold_Assembly.</title>
        <authorList>
            <person name="Stuart O.P."/>
            <person name="Cleave R."/>
            <person name="Magrath M.J.L."/>
            <person name="Mikheyev A.S."/>
        </authorList>
    </citation>
    <scope>NUCLEOTIDE SEQUENCE [LARGE SCALE GENOMIC DNA]</scope>
    <source>
        <strain evidence="2">Daus_M_001</strain>
        <tissue evidence="2">Leg muscle</tissue>
    </source>
</reference>
<proteinExistence type="predicted"/>
<evidence type="ECO:0000313" key="2">
    <source>
        <dbReference type="EMBL" id="KAJ8878288.1"/>
    </source>
</evidence>